<organism evidence="1 2">
    <name type="scientific">Brachionus plicatilis</name>
    <name type="common">Marine rotifer</name>
    <name type="synonym">Brachionus muelleri</name>
    <dbReference type="NCBI Taxonomy" id="10195"/>
    <lineage>
        <taxon>Eukaryota</taxon>
        <taxon>Metazoa</taxon>
        <taxon>Spiralia</taxon>
        <taxon>Gnathifera</taxon>
        <taxon>Rotifera</taxon>
        <taxon>Eurotatoria</taxon>
        <taxon>Monogononta</taxon>
        <taxon>Pseudotrocha</taxon>
        <taxon>Ploima</taxon>
        <taxon>Brachionidae</taxon>
        <taxon>Brachionus</taxon>
    </lineage>
</organism>
<keyword evidence="2" id="KW-1185">Reference proteome</keyword>
<evidence type="ECO:0000313" key="1">
    <source>
        <dbReference type="EMBL" id="RNA31187.1"/>
    </source>
</evidence>
<dbReference type="Proteomes" id="UP000276133">
    <property type="component" value="Unassembled WGS sequence"/>
</dbReference>
<name>A0A3M7S6C8_BRAPC</name>
<proteinExistence type="predicted"/>
<accession>A0A3M7S6C8</accession>
<gene>
    <name evidence="1" type="ORF">BpHYR1_015938</name>
</gene>
<sequence length="88" mass="10549">MSKREACLKALEALRNTDDTQSIASDDYNADFLDDHNFLDEFDEVDADFDEDSKERNKKFFLKKKWMIQANISLRHRQYQDISVYDEF</sequence>
<dbReference type="EMBL" id="REGN01001975">
    <property type="protein sequence ID" value="RNA31187.1"/>
    <property type="molecule type" value="Genomic_DNA"/>
</dbReference>
<protein>
    <submittedName>
        <fullName evidence="1">Uncharacterized protein</fullName>
    </submittedName>
</protein>
<comment type="caution">
    <text evidence="1">The sequence shown here is derived from an EMBL/GenBank/DDBJ whole genome shotgun (WGS) entry which is preliminary data.</text>
</comment>
<dbReference type="AlphaFoldDB" id="A0A3M7S6C8"/>
<evidence type="ECO:0000313" key="2">
    <source>
        <dbReference type="Proteomes" id="UP000276133"/>
    </source>
</evidence>
<reference evidence="1 2" key="1">
    <citation type="journal article" date="2018" name="Sci. Rep.">
        <title>Genomic signatures of local adaptation to the degree of environmental predictability in rotifers.</title>
        <authorList>
            <person name="Franch-Gras L."/>
            <person name="Hahn C."/>
            <person name="Garcia-Roger E.M."/>
            <person name="Carmona M.J."/>
            <person name="Serra M."/>
            <person name="Gomez A."/>
        </authorList>
    </citation>
    <scope>NUCLEOTIDE SEQUENCE [LARGE SCALE GENOMIC DNA]</scope>
    <source>
        <strain evidence="1">HYR1</strain>
    </source>
</reference>